<evidence type="ECO:0000313" key="2">
    <source>
        <dbReference type="Proteomes" id="UP001222027"/>
    </source>
</evidence>
<proteinExistence type="predicted"/>
<reference evidence="1 2" key="1">
    <citation type="submission" date="2022-12" db="EMBL/GenBank/DDBJ databases">
        <title>Chromosome-scale assembly of the Ensete ventricosum genome.</title>
        <authorList>
            <person name="Dussert Y."/>
            <person name="Stocks J."/>
            <person name="Wendawek A."/>
            <person name="Woldeyes F."/>
            <person name="Nichols R.A."/>
            <person name="Borrell J.S."/>
        </authorList>
    </citation>
    <scope>NUCLEOTIDE SEQUENCE [LARGE SCALE GENOMIC DNA]</scope>
    <source>
        <strain evidence="2">cv. Maze</strain>
        <tissue evidence="1">Seeds</tissue>
    </source>
</reference>
<organism evidence="1 2">
    <name type="scientific">Ensete ventricosum</name>
    <name type="common">Abyssinian banana</name>
    <name type="synonym">Musa ensete</name>
    <dbReference type="NCBI Taxonomy" id="4639"/>
    <lineage>
        <taxon>Eukaryota</taxon>
        <taxon>Viridiplantae</taxon>
        <taxon>Streptophyta</taxon>
        <taxon>Embryophyta</taxon>
        <taxon>Tracheophyta</taxon>
        <taxon>Spermatophyta</taxon>
        <taxon>Magnoliopsida</taxon>
        <taxon>Liliopsida</taxon>
        <taxon>Zingiberales</taxon>
        <taxon>Musaceae</taxon>
        <taxon>Ensete</taxon>
    </lineage>
</organism>
<sequence>MSAPSPLAWRLCNLIKRRSGDDDCSRRPPTAGAERLSQDVMARLDDLVSMTVILSLPLDLAYSHGNEDNDVLPSSVENELLY</sequence>
<dbReference type="AlphaFoldDB" id="A0AAV8PNI9"/>
<name>A0AAV8PNI9_ENSVE</name>
<comment type="caution">
    <text evidence="1">The sequence shown here is derived from an EMBL/GenBank/DDBJ whole genome shotgun (WGS) entry which is preliminary data.</text>
</comment>
<keyword evidence="2" id="KW-1185">Reference proteome</keyword>
<dbReference type="EMBL" id="JAQQAF010000003">
    <property type="protein sequence ID" value="KAJ8497334.1"/>
    <property type="molecule type" value="Genomic_DNA"/>
</dbReference>
<evidence type="ECO:0000313" key="1">
    <source>
        <dbReference type="EMBL" id="KAJ8497334.1"/>
    </source>
</evidence>
<protein>
    <submittedName>
        <fullName evidence="1">Uncharacterized protein</fullName>
    </submittedName>
</protein>
<gene>
    <name evidence="1" type="ORF">OPV22_007886</name>
</gene>
<dbReference type="Proteomes" id="UP001222027">
    <property type="component" value="Unassembled WGS sequence"/>
</dbReference>
<accession>A0AAV8PNI9</accession>